<organism evidence="6 7">
    <name type="scientific">Szabonella alba</name>
    <dbReference type="NCBI Taxonomy" id="2804194"/>
    <lineage>
        <taxon>Bacteria</taxon>
        <taxon>Pseudomonadati</taxon>
        <taxon>Pseudomonadota</taxon>
        <taxon>Alphaproteobacteria</taxon>
        <taxon>Rhodobacterales</taxon>
        <taxon>Paracoccaceae</taxon>
        <taxon>Szabonella</taxon>
    </lineage>
</organism>
<comment type="similarity">
    <text evidence="1">Belongs to the LysR transcriptional regulatory family.</text>
</comment>
<evidence type="ECO:0000313" key="6">
    <source>
        <dbReference type="EMBL" id="MBL4918462.1"/>
    </source>
</evidence>
<dbReference type="Proteomes" id="UP000648908">
    <property type="component" value="Unassembled WGS sequence"/>
</dbReference>
<comment type="caution">
    <text evidence="6">The sequence shown here is derived from an EMBL/GenBank/DDBJ whole genome shotgun (WGS) entry which is preliminary data.</text>
</comment>
<dbReference type="FunFam" id="1.10.10.10:FF:000001">
    <property type="entry name" value="LysR family transcriptional regulator"/>
    <property type="match status" value="1"/>
</dbReference>
<dbReference type="SUPFAM" id="SSF53850">
    <property type="entry name" value="Periplasmic binding protein-like II"/>
    <property type="match status" value="1"/>
</dbReference>
<keyword evidence="4" id="KW-0804">Transcription</keyword>
<evidence type="ECO:0000256" key="3">
    <source>
        <dbReference type="ARBA" id="ARBA00023125"/>
    </source>
</evidence>
<dbReference type="CDD" id="cd05466">
    <property type="entry name" value="PBP2_LTTR_substrate"/>
    <property type="match status" value="1"/>
</dbReference>
<keyword evidence="3" id="KW-0238">DNA-binding</keyword>
<dbReference type="GO" id="GO:0000976">
    <property type="term" value="F:transcription cis-regulatory region binding"/>
    <property type="evidence" value="ECO:0007669"/>
    <property type="project" value="TreeGrafter"/>
</dbReference>
<dbReference type="AlphaFoldDB" id="A0A8K0VFN4"/>
<evidence type="ECO:0000256" key="2">
    <source>
        <dbReference type="ARBA" id="ARBA00023015"/>
    </source>
</evidence>
<dbReference type="Gene3D" id="3.40.190.290">
    <property type="match status" value="1"/>
</dbReference>
<dbReference type="PROSITE" id="PS50931">
    <property type="entry name" value="HTH_LYSR"/>
    <property type="match status" value="1"/>
</dbReference>
<accession>A0A8K0VFN4</accession>
<dbReference type="RefSeq" id="WP_202689444.1">
    <property type="nucleotide sequence ID" value="NZ_JAESVN010000006.1"/>
</dbReference>
<dbReference type="Gene3D" id="1.10.10.10">
    <property type="entry name" value="Winged helix-like DNA-binding domain superfamily/Winged helix DNA-binding domain"/>
    <property type="match status" value="1"/>
</dbReference>
<dbReference type="PRINTS" id="PR00039">
    <property type="entry name" value="HTHLYSR"/>
</dbReference>
<evidence type="ECO:0000256" key="4">
    <source>
        <dbReference type="ARBA" id="ARBA00023163"/>
    </source>
</evidence>
<dbReference type="EMBL" id="JAESVN010000006">
    <property type="protein sequence ID" value="MBL4918462.1"/>
    <property type="molecule type" value="Genomic_DNA"/>
</dbReference>
<name>A0A8K0VFN4_9RHOB</name>
<protein>
    <submittedName>
        <fullName evidence="6">LysR family transcriptional regulator</fullName>
    </submittedName>
</protein>
<dbReference type="InterPro" id="IPR036390">
    <property type="entry name" value="WH_DNA-bd_sf"/>
</dbReference>
<evidence type="ECO:0000259" key="5">
    <source>
        <dbReference type="PROSITE" id="PS50931"/>
    </source>
</evidence>
<dbReference type="PANTHER" id="PTHR30126:SF94">
    <property type="entry name" value="LYSR FAMILY TRANSCRIPTIONAL REGULATOR"/>
    <property type="match status" value="1"/>
</dbReference>
<sequence>MRYVQLRAFHNVATSGGFSRAAETLRLTQPAVSDQVRRLEEEYDVLLFNRVRKQITLTPEGDALLQITRRMFDNEREALDLLTEKRAFRAGNLRIIADSAHHLVGVLTQFRQKYPMVRIHVQVGNSDSVSAALRRYDADIGVVGEVPDSTEFEAFPLGYSPIIAFAATGHPLAARPALRLSDLPGLPLVFREEGSRTRATLEQAAASLGLTLSPVIVAEGREAVREIVAAGAGIGFVSMAEFGEDRRLRRIELCDAPRMDMHETLICLPERRDTKLVAAFLDIARNAPPVPGLVAG</sequence>
<dbReference type="SUPFAM" id="SSF46785">
    <property type="entry name" value="Winged helix' DNA-binding domain"/>
    <property type="match status" value="1"/>
</dbReference>
<proteinExistence type="inferred from homology"/>
<reference evidence="6" key="1">
    <citation type="submission" date="2021-01" db="EMBL/GenBank/DDBJ databases">
        <title>Tabrizicola alba sp. nov. a motile alkaliphilic bacterium isolated from a soda lake.</title>
        <authorList>
            <person name="Szuroczki S."/>
            <person name="Abbaszade G."/>
            <person name="Schumann P."/>
            <person name="Toth E."/>
        </authorList>
    </citation>
    <scope>NUCLEOTIDE SEQUENCE</scope>
    <source>
        <strain evidence="6">DMG-N-6</strain>
    </source>
</reference>
<dbReference type="GO" id="GO:0003700">
    <property type="term" value="F:DNA-binding transcription factor activity"/>
    <property type="evidence" value="ECO:0007669"/>
    <property type="project" value="InterPro"/>
</dbReference>
<keyword evidence="7" id="KW-1185">Reference proteome</keyword>
<keyword evidence="2" id="KW-0805">Transcription regulation</keyword>
<gene>
    <name evidence="6" type="ORF">JL811_14640</name>
</gene>
<dbReference type="Pfam" id="PF00126">
    <property type="entry name" value="HTH_1"/>
    <property type="match status" value="1"/>
</dbReference>
<dbReference type="Pfam" id="PF03466">
    <property type="entry name" value="LysR_substrate"/>
    <property type="match status" value="1"/>
</dbReference>
<feature type="domain" description="HTH lysR-type" evidence="5">
    <location>
        <begin position="1"/>
        <end position="58"/>
    </location>
</feature>
<dbReference type="PANTHER" id="PTHR30126">
    <property type="entry name" value="HTH-TYPE TRANSCRIPTIONAL REGULATOR"/>
    <property type="match status" value="1"/>
</dbReference>
<evidence type="ECO:0000313" key="7">
    <source>
        <dbReference type="Proteomes" id="UP000648908"/>
    </source>
</evidence>
<dbReference type="InterPro" id="IPR005119">
    <property type="entry name" value="LysR_subst-bd"/>
</dbReference>
<evidence type="ECO:0000256" key="1">
    <source>
        <dbReference type="ARBA" id="ARBA00009437"/>
    </source>
</evidence>
<dbReference type="InterPro" id="IPR036388">
    <property type="entry name" value="WH-like_DNA-bd_sf"/>
</dbReference>
<dbReference type="InterPro" id="IPR000847">
    <property type="entry name" value="LysR_HTH_N"/>
</dbReference>